<protein>
    <recommendedName>
        <fullName evidence="3">Ras-GAP domain-containing protein</fullName>
    </recommendedName>
</protein>
<dbReference type="GO" id="GO:0007165">
    <property type="term" value="P:signal transduction"/>
    <property type="evidence" value="ECO:0007669"/>
    <property type="project" value="UniProtKB-ARBA"/>
</dbReference>
<keyword evidence="2" id="KW-0597">Phosphoprotein</keyword>
<evidence type="ECO:0000259" key="3">
    <source>
        <dbReference type="PROSITE" id="PS50018"/>
    </source>
</evidence>
<dbReference type="PANTHER" id="PTHR10194">
    <property type="entry name" value="RAS GTPASE-ACTIVATING PROTEINS"/>
    <property type="match status" value="1"/>
</dbReference>
<gene>
    <name evidence="4" type="ORF">CDD82_5198</name>
</gene>
<dbReference type="PROSITE" id="PS00509">
    <property type="entry name" value="RAS_GTPASE_ACTIV_1"/>
    <property type="match status" value="1"/>
</dbReference>
<dbReference type="InterPro" id="IPR011993">
    <property type="entry name" value="PH-like_dom_sf"/>
</dbReference>
<dbReference type="InterPro" id="IPR023152">
    <property type="entry name" value="RasGAP_CS"/>
</dbReference>
<dbReference type="SUPFAM" id="SSF48350">
    <property type="entry name" value="GTPase activation domain, GAP"/>
    <property type="match status" value="1"/>
</dbReference>
<dbReference type="InterPro" id="IPR039360">
    <property type="entry name" value="Ras_GTPase"/>
</dbReference>
<dbReference type="OrthoDB" id="28245at2759"/>
<name>A0A2C5Y770_9HYPO</name>
<proteinExistence type="predicted"/>
<dbReference type="Gene3D" id="2.30.29.30">
    <property type="entry name" value="Pleckstrin-homology domain (PH domain)/Phosphotyrosine-binding domain (PTB)"/>
    <property type="match status" value="1"/>
</dbReference>
<dbReference type="EMBL" id="NJEU01000469">
    <property type="protein sequence ID" value="PHH73908.1"/>
    <property type="molecule type" value="Genomic_DNA"/>
</dbReference>
<keyword evidence="1" id="KW-0343">GTPase activation</keyword>
<dbReference type="InterPro" id="IPR054071">
    <property type="entry name" value="PH_NF1"/>
</dbReference>
<keyword evidence="5" id="KW-1185">Reference proteome</keyword>
<sequence>MPRHIELIDGLVNRLAEKLIWPTRGESEERTGQVIDDDSILTTTRDILVHLSESQQELGSILEPLIVLLEQDLTCSRTGAREYILSLLGDCCLANWRSLDRVDGSGSTYQEPNDEEINETAQVPPCLDNCLVIRLLDALGSVTEPLKDDYLLPAPMLLGVHLDADFQGAGSCDGTESLDSVDVSIKTIVEYATASSWSACMAYVRKAISETSLESPTHRDERSTLTTLRLVGFFWVDSVKLGTMLQEVCSYYLRLGKTAQNTLAAVLPLLIVGWVQRFPSQFTQLHKAGKRLDSSVDRLLDLIQAAVSNSRKKLALQPLQMALLILRPEVFEAATRLGSTKSSSITKRVHVLDALSKAMRNGNERAVCSLVLLLHVARHLWDETECSLITYALDVHGDLTRLIVSQATATLDQKTLTSVLFVLVLFPTNNREEMVMETCAKASAHPELQMALVKACCLIAKAPTGGSEQRLQFAMPMMQAMLEQQYDESQLSGLLSQTNVDILGATIRLLDTYPSPLIEELSGKRKEFGFSVPFVKCIFSSHPSIRVAAGRLAMKLSTHTESLDYDQDRCHLGLLFWKQSCAFVPDLCARVQSQGTLYDLQALHECLRARLNLLQALPALFSIPCDSTNISGLYTSLETTLLVELCTANVEAWRIVTSSIKTVLLELSLLQRYGDSSQLVASVLSPILRNHAIYLELASLVPCPPGLALCSVLRRMQHPTQGVLSAWELAFDRWIHLAKELSVLSADTTDDIVLVRWINLSGFLASMASVCIAEGAAALEEEAVSDSRWIDRACDEEGEEPLLVRFLRLSVQLSGCSNSRVRQAMRRILSDELSPLLHQALLKALESELEVLSTGALASPDGGSDCELVFAEQAAFLIMTTVESLESGCDLITPSPVHLGALTLGLAKFVESVPGALGTQGIKIGVCNLCGAITKRKERLNLRDDVRIRNQLVDCLFGWLARPRQQHDGSSDLDVDTACLKALGLLTFRLPLQAVDVQRENTTSEQKSRKFRTYFNHCLSLITSQPSESNRLMPYSESILASHVDAPTCSDLVIDILSNLLSANIDVGLKPSLSIGYHQNMNIRAAFLTVLSTILAQGTEFRGFNEAATSEKYQQLLHLLTKDISLVLTLSDCCPASEVDELTVCLLTVFEQRGQVFELFETLLRHEIQRTENEAEILRRTCVATKMLSVYAKWKGASYLRGTLQRVIERLTVSSQDLSLELDPSRVGSAEELQKNAVQLQAVAKAFMDDICASVSIVPASFRRICSIIMKAVSCRFPNAKYTAVGAFIFLRFICPAIVAPESEGLVVTAPTKEIRRGLLLIAKIIQNLANNVLFGVKEPYMFPLNPFLVHNIHSVAGFLRDISVAPDHVEIRPNTELVDLGSCVSIHRFVYDHWDQLRQALAHRERREHMRSPAELARGTPSTRERLQGLITRLGPPPLAMSWNRPQISANPPPLYSRFQNFMLRNAFRGIESFLTSRAVYDGGESKDGLSIVCVILRHMENESLDYDTLLYCYLKIASRLWHEPFGLFVDATCYRGRTEPGDDFLASLDLLTPSELSLNLSRLYVYNMNSAFKKCFRRLLRVSTRNECGAFNPKNVDYHLIGSLQELQAHFHLSQLHLPKETISVVTDTRFVLQPVTRLSKSKGKVDVVIKVGSQFVQVTTAKKQEVLSGLRLGCAVNDIFRLDEVEESTTTAYSLEENAFGLKADGGRVVMAFTSPKRADVLEAIRHARDKHVMDDKATRLLDRLVRPQDVPGTMLNLALSNLSGPHHDLRQASYNLLGALCRAFHFEAGSRLFLASDLLVPLDASRFVVNMSRQLAQSEPHLTWDFLTEFFLGWPSLLREQRPLGLEYVAPWLSGLRTAVLACEPDCDKGREKVAAIFRKLLDSVVMPDRALTHALEHHVWPSVAQDQVLVDIMFDELIKGCLSRGAKTDVWEMASSVLIGIGSITLRGRVLSRLRKAINRSSLRPTKSLPENAVWAEVCLLLRFSMALSFDNGIQCQLFLPEVLHIVTMLSDTGGHDFSLMVHGLLVNTVHAACTSFALNDVRLAKLRASLQVLHERRRKFFARDVWPKAPALTWRHESETTLGVTTAEELTAILAEICQVAAPSVDLSNAWRSRWMSLVASTAFQNNPAVQPRAFAVMGYLARGEIDDDLVYQVLVALRGSISQYVEDGSSEMMASVVTSLSKMMTSLSLASRYGVHLFWLAVSLVRLVSWELLRSAVQLLEAVLINLTTAGDIGEDNVVSVLLHGHAQLQGATAALDQVLGIRFDGSDTFHFAVCACLVRGLSDMSTRVTAMRVVSCLVEITVSAEQQPSPYLLLMSSRCMNDEELRDGLWRWPHIDDAQVDVVGICHNMPDEHLGLMIAIVLTDLDRLDEVVQGRALEWVNDVVAGRPAVLSRICGVLSSVVDSVLLHGQGRAVLRAGNSLLRQLPLQGRNTMAMQTTALDPTFADVVSFATSLTGGRRASEDDRASSLECLGLVNGMIEFIIT</sequence>
<organism evidence="4 5">
    <name type="scientific">Ophiocordyceps australis</name>
    <dbReference type="NCBI Taxonomy" id="1399860"/>
    <lineage>
        <taxon>Eukaryota</taxon>
        <taxon>Fungi</taxon>
        <taxon>Dikarya</taxon>
        <taxon>Ascomycota</taxon>
        <taxon>Pezizomycotina</taxon>
        <taxon>Sordariomycetes</taxon>
        <taxon>Hypocreomycetidae</taxon>
        <taxon>Hypocreales</taxon>
        <taxon>Ophiocordycipitaceae</taxon>
        <taxon>Ophiocordyceps</taxon>
    </lineage>
</organism>
<dbReference type="InterPro" id="IPR008936">
    <property type="entry name" value="Rho_GTPase_activation_prot"/>
</dbReference>
<dbReference type="PROSITE" id="PS50018">
    <property type="entry name" value="RAS_GTPASE_ACTIV_2"/>
    <property type="match status" value="1"/>
</dbReference>
<dbReference type="Proteomes" id="UP000224854">
    <property type="component" value="Unassembled WGS sequence"/>
</dbReference>
<dbReference type="Pfam" id="PF00616">
    <property type="entry name" value="RasGAP"/>
    <property type="match status" value="1"/>
</dbReference>
<dbReference type="InterPro" id="IPR001936">
    <property type="entry name" value="RasGAP_dom"/>
</dbReference>
<feature type="domain" description="Ras-GAP" evidence="3">
    <location>
        <begin position="1138"/>
        <end position="1331"/>
    </location>
</feature>
<evidence type="ECO:0000313" key="5">
    <source>
        <dbReference type="Proteomes" id="UP000224854"/>
    </source>
</evidence>
<dbReference type="Gene3D" id="1.10.506.10">
    <property type="entry name" value="GTPase Activation - p120gap, domain 1"/>
    <property type="match status" value="2"/>
</dbReference>
<evidence type="ECO:0000256" key="2">
    <source>
        <dbReference type="ARBA" id="ARBA00022553"/>
    </source>
</evidence>
<dbReference type="GO" id="GO:0005096">
    <property type="term" value="F:GTPase activator activity"/>
    <property type="evidence" value="ECO:0007669"/>
    <property type="project" value="UniProtKB-KW"/>
</dbReference>
<dbReference type="PANTHER" id="PTHR10194:SF142">
    <property type="entry name" value="NEUROFIBROMIN"/>
    <property type="match status" value="1"/>
</dbReference>
<dbReference type="InterPro" id="IPR001251">
    <property type="entry name" value="CRAL-TRIO_dom"/>
</dbReference>
<reference evidence="4 5" key="1">
    <citation type="submission" date="2017-06" db="EMBL/GenBank/DDBJ databases">
        <title>Ant-infecting Ophiocordyceps genomes reveal a high diversity of potential behavioral manipulation genes and a possible major role for enterotoxins.</title>
        <authorList>
            <person name="De Bekker C."/>
            <person name="Evans H.C."/>
            <person name="Brachmann A."/>
            <person name="Hughes D.P."/>
        </authorList>
    </citation>
    <scope>NUCLEOTIDE SEQUENCE [LARGE SCALE GENOMIC DNA]</scope>
    <source>
        <strain evidence="4 5">1348a</strain>
    </source>
</reference>
<evidence type="ECO:0000313" key="4">
    <source>
        <dbReference type="EMBL" id="PHH73908.1"/>
    </source>
</evidence>
<accession>A0A2C5Y770</accession>
<dbReference type="InterPro" id="IPR036865">
    <property type="entry name" value="CRAL-TRIO_dom_sf"/>
</dbReference>
<evidence type="ECO:0000256" key="1">
    <source>
        <dbReference type="ARBA" id="ARBA00022468"/>
    </source>
</evidence>
<dbReference type="Pfam" id="PF21877">
    <property type="entry name" value="PH_NF1"/>
    <property type="match status" value="1"/>
</dbReference>
<dbReference type="CDD" id="cd05392">
    <property type="entry name" value="RasGAP_Neurofibromin_like"/>
    <property type="match status" value="1"/>
</dbReference>
<dbReference type="SMART" id="SM00323">
    <property type="entry name" value="RasGAP"/>
    <property type="match status" value="1"/>
</dbReference>
<dbReference type="Pfam" id="PF13716">
    <property type="entry name" value="CRAL_TRIO_2"/>
    <property type="match status" value="1"/>
</dbReference>
<comment type="caution">
    <text evidence="4">The sequence shown here is derived from an EMBL/GenBank/DDBJ whole genome shotgun (WGS) entry which is preliminary data.</text>
</comment>
<dbReference type="Gene3D" id="3.40.525.10">
    <property type="entry name" value="CRAL-TRIO lipid binding domain"/>
    <property type="match status" value="1"/>
</dbReference>